<dbReference type="Pfam" id="PF25989">
    <property type="entry name" value="YknX_C"/>
    <property type="match status" value="1"/>
</dbReference>
<dbReference type="InterPro" id="IPR058792">
    <property type="entry name" value="Beta-barrel_RND_2"/>
</dbReference>
<accession>A0ABW4XQ69</accession>
<dbReference type="PROSITE" id="PS00430">
    <property type="entry name" value="TONB_DEPENDENT_REC_1"/>
    <property type="match status" value="1"/>
</dbReference>
<dbReference type="Gene3D" id="1.10.287.470">
    <property type="entry name" value="Helix hairpin bin"/>
    <property type="match status" value="1"/>
</dbReference>
<keyword evidence="7" id="KW-1185">Reference proteome</keyword>
<dbReference type="EMBL" id="JBHUHT010000017">
    <property type="protein sequence ID" value="MFD2097467.1"/>
    <property type="molecule type" value="Genomic_DNA"/>
</dbReference>
<dbReference type="RefSeq" id="WP_345340628.1">
    <property type="nucleotide sequence ID" value="NZ_BAABLI010000015.1"/>
</dbReference>
<dbReference type="PANTHER" id="PTHR30469">
    <property type="entry name" value="MULTIDRUG RESISTANCE PROTEIN MDTA"/>
    <property type="match status" value="1"/>
</dbReference>
<evidence type="ECO:0000256" key="2">
    <source>
        <dbReference type="SAM" id="Coils"/>
    </source>
</evidence>
<comment type="similarity">
    <text evidence="1">Belongs to the membrane fusion protein (MFP) (TC 8.A.1) family.</text>
</comment>
<evidence type="ECO:0000259" key="4">
    <source>
        <dbReference type="Pfam" id="PF25954"/>
    </source>
</evidence>
<sequence length="357" mass="39410">MKRVLLLLAIVGVIGGAVGYRWWSLNMAPTQQKASRGAVAVVVEPAKLQLLEDKVEALATAKANESVVVTANETEKVREIYFEDGDQVRKGQLLVQLKEKEQVANLQLAQVALAEQEREYRRIADLVKNRTIASSELDRIQSLIDAAKARIAAEQSKIDERQIRAPFAGQLGFRQVSKGDLVTPGTAITTLDDLSIIKLDFTVPERFLTSLHKGSVVRAQSDAYPGQIFEAKVDTINPRVNPVTRAITVRAELSNKDRKLKPGMLLKLDLVHDQHQALVISEAAITSLKSEHYVFVIDSENKASKRQIKIGLRKPGIVEVLEGLEEGEQVVIYGTLKVRDGATVVLQEEAWRKGGQA</sequence>
<reference evidence="7" key="1">
    <citation type="journal article" date="2019" name="Int. J. Syst. Evol. Microbiol.">
        <title>The Global Catalogue of Microorganisms (GCM) 10K type strain sequencing project: providing services to taxonomists for standard genome sequencing and annotation.</title>
        <authorList>
            <consortium name="The Broad Institute Genomics Platform"/>
            <consortium name="The Broad Institute Genome Sequencing Center for Infectious Disease"/>
            <person name="Wu L."/>
            <person name="Ma J."/>
        </authorList>
    </citation>
    <scope>NUCLEOTIDE SEQUENCE [LARGE SCALE GENOMIC DNA]</scope>
    <source>
        <strain evidence="7">CGMCC 1.10992</strain>
    </source>
</reference>
<evidence type="ECO:0000256" key="1">
    <source>
        <dbReference type="ARBA" id="ARBA00009477"/>
    </source>
</evidence>
<gene>
    <name evidence="6" type="ORF">ACFSJ3_15825</name>
</gene>
<dbReference type="InterPro" id="IPR058625">
    <property type="entry name" value="MdtA-like_BSH"/>
</dbReference>
<evidence type="ECO:0000313" key="7">
    <source>
        <dbReference type="Proteomes" id="UP001597380"/>
    </source>
</evidence>
<comment type="caution">
    <text evidence="6">The sequence shown here is derived from an EMBL/GenBank/DDBJ whole genome shotgun (WGS) entry which is preliminary data.</text>
</comment>
<dbReference type="PANTHER" id="PTHR30469:SF16">
    <property type="entry name" value="HAE1 FAMILY EFFLUX PUMP MFP COMPONENT"/>
    <property type="match status" value="1"/>
</dbReference>
<dbReference type="Proteomes" id="UP001597380">
    <property type="component" value="Unassembled WGS sequence"/>
</dbReference>
<dbReference type="InterPro" id="IPR058637">
    <property type="entry name" value="YknX-like_C"/>
</dbReference>
<evidence type="ECO:0000259" key="5">
    <source>
        <dbReference type="Pfam" id="PF25989"/>
    </source>
</evidence>
<name>A0ABW4XQ69_9GAMM</name>
<dbReference type="Gene3D" id="2.40.30.170">
    <property type="match status" value="1"/>
</dbReference>
<feature type="domain" description="Multidrug resistance protein MdtA-like barrel-sandwich hybrid" evidence="3">
    <location>
        <begin position="69"/>
        <end position="187"/>
    </location>
</feature>
<feature type="domain" description="YknX-like C-terminal permuted SH3-like" evidence="5">
    <location>
        <begin position="279"/>
        <end position="344"/>
    </location>
</feature>
<evidence type="ECO:0000313" key="6">
    <source>
        <dbReference type="EMBL" id="MFD2097467.1"/>
    </source>
</evidence>
<proteinExistence type="inferred from homology"/>
<feature type="coiled-coil region" evidence="2">
    <location>
        <begin position="97"/>
        <end position="157"/>
    </location>
</feature>
<dbReference type="Gene3D" id="2.40.420.20">
    <property type="match status" value="1"/>
</dbReference>
<protein>
    <submittedName>
        <fullName evidence="6">Efflux RND transporter periplasmic adaptor subunit</fullName>
    </submittedName>
</protein>
<organism evidence="6 7">
    <name type="scientific">Corallincola platygyrae</name>
    <dbReference type="NCBI Taxonomy" id="1193278"/>
    <lineage>
        <taxon>Bacteria</taxon>
        <taxon>Pseudomonadati</taxon>
        <taxon>Pseudomonadota</taxon>
        <taxon>Gammaproteobacteria</taxon>
        <taxon>Alteromonadales</taxon>
        <taxon>Psychromonadaceae</taxon>
        <taxon>Corallincola</taxon>
    </lineage>
</organism>
<dbReference type="Pfam" id="PF25917">
    <property type="entry name" value="BSH_RND"/>
    <property type="match status" value="1"/>
</dbReference>
<dbReference type="InterPro" id="IPR010916">
    <property type="entry name" value="TonB_box_CS"/>
</dbReference>
<dbReference type="Gene3D" id="2.40.50.100">
    <property type="match status" value="1"/>
</dbReference>
<dbReference type="NCBIfam" id="TIGR01730">
    <property type="entry name" value="RND_mfp"/>
    <property type="match status" value="1"/>
</dbReference>
<dbReference type="InterPro" id="IPR006143">
    <property type="entry name" value="RND_pump_MFP"/>
</dbReference>
<keyword evidence="2" id="KW-0175">Coiled coil</keyword>
<dbReference type="Pfam" id="PF25954">
    <property type="entry name" value="Beta-barrel_RND_2"/>
    <property type="match status" value="1"/>
</dbReference>
<evidence type="ECO:0000259" key="3">
    <source>
        <dbReference type="Pfam" id="PF25917"/>
    </source>
</evidence>
<dbReference type="SUPFAM" id="SSF111369">
    <property type="entry name" value="HlyD-like secretion proteins"/>
    <property type="match status" value="1"/>
</dbReference>
<feature type="domain" description="CusB-like beta-barrel" evidence="4">
    <location>
        <begin position="200"/>
        <end position="271"/>
    </location>
</feature>